<feature type="compositionally biased region" description="Basic and acidic residues" evidence="1">
    <location>
        <begin position="153"/>
        <end position="163"/>
    </location>
</feature>
<evidence type="ECO:0000256" key="1">
    <source>
        <dbReference type="SAM" id="MobiDB-lite"/>
    </source>
</evidence>
<feature type="compositionally biased region" description="Basic and acidic residues" evidence="1">
    <location>
        <begin position="191"/>
        <end position="204"/>
    </location>
</feature>
<sequence length="317" mass="33848">NGSIHPQGHAEMEQPHAKPIASSPHPSTSSVWRVAAKKPGAEVCPQGALGVPAGRGALLHQEVMASREDSGVPPGEESLGKVLEKEGSQLKPLRTGGSQGLKRVPTRSWSTEVAPAAVGKAGRAVGRQAEVCPGETWAESSIKMEICPWEESEDKHWGQERAPGKGSSEGDPQHPGEEKPVTKTPEMLKAASEKAESEGGRRAEVCPWEGGEEERTIRAEICPWDGSSQQGSPRPREGAEQPSTGLPALPKTSSKQGEAIESKKVDICPWEVEGELVAKTEICPWEEPAAPSGKEKPSQDTRETSRRENKPGTRGLD</sequence>
<feature type="compositionally biased region" description="Basic and acidic residues" evidence="1">
    <location>
        <begin position="78"/>
        <end position="88"/>
    </location>
</feature>
<feature type="region of interest" description="Disordered" evidence="1">
    <location>
        <begin position="1"/>
        <end position="36"/>
    </location>
</feature>
<keyword evidence="3" id="KW-1185">Reference proteome</keyword>
<feature type="non-terminal residue" evidence="2">
    <location>
        <position position="1"/>
    </location>
</feature>
<dbReference type="Proteomes" id="UP000541249">
    <property type="component" value="Unassembled WGS sequence"/>
</dbReference>
<feature type="region of interest" description="Disordered" evidence="1">
    <location>
        <begin position="143"/>
        <end position="266"/>
    </location>
</feature>
<protein>
    <submittedName>
        <fullName evidence="2">GP179 protein</fullName>
    </submittedName>
</protein>
<dbReference type="OrthoDB" id="5823771at2759"/>
<comment type="caution">
    <text evidence="2">The sequence shown here is derived from an EMBL/GenBank/DDBJ whole genome shotgun (WGS) entry which is preliminary data.</text>
</comment>
<reference evidence="2 3" key="1">
    <citation type="submission" date="2019-09" db="EMBL/GenBank/DDBJ databases">
        <title>Bird 10,000 Genomes (B10K) Project - Family phase.</title>
        <authorList>
            <person name="Zhang G."/>
        </authorList>
    </citation>
    <scope>NUCLEOTIDE SEQUENCE [LARGE SCALE GENOMIC DNA]</scope>
    <source>
        <strain evidence="2">B10K-DU-002-51</strain>
        <tissue evidence="2">Muscle</tissue>
    </source>
</reference>
<proteinExistence type="predicted"/>
<feature type="compositionally biased region" description="Basic and acidic residues" evidence="1">
    <location>
        <begin position="171"/>
        <end position="181"/>
    </location>
</feature>
<dbReference type="EMBL" id="VZZY01004717">
    <property type="protein sequence ID" value="NXW55609.1"/>
    <property type="molecule type" value="Genomic_DNA"/>
</dbReference>
<evidence type="ECO:0000313" key="2">
    <source>
        <dbReference type="EMBL" id="NXW55609.1"/>
    </source>
</evidence>
<organism evidence="2 3">
    <name type="scientific">Eurystomus gularis</name>
    <dbReference type="NCBI Taxonomy" id="325343"/>
    <lineage>
        <taxon>Eukaryota</taxon>
        <taxon>Metazoa</taxon>
        <taxon>Chordata</taxon>
        <taxon>Craniata</taxon>
        <taxon>Vertebrata</taxon>
        <taxon>Euteleostomi</taxon>
        <taxon>Archelosauria</taxon>
        <taxon>Archosauria</taxon>
        <taxon>Dinosauria</taxon>
        <taxon>Saurischia</taxon>
        <taxon>Theropoda</taxon>
        <taxon>Coelurosauria</taxon>
        <taxon>Aves</taxon>
        <taxon>Neognathae</taxon>
        <taxon>Neoaves</taxon>
        <taxon>Telluraves</taxon>
        <taxon>Coraciimorphae</taxon>
        <taxon>Coraciiformes</taxon>
        <taxon>Coraciidae</taxon>
        <taxon>Eurystomus</taxon>
    </lineage>
</organism>
<accession>A0A7L4CZV4</accession>
<feature type="region of interest" description="Disordered" evidence="1">
    <location>
        <begin position="66"/>
        <end position="110"/>
    </location>
</feature>
<feature type="region of interest" description="Disordered" evidence="1">
    <location>
        <begin position="280"/>
        <end position="317"/>
    </location>
</feature>
<name>A0A7L4CZV4_9AVES</name>
<feature type="compositionally biased region" description="Basic and acidic residues" evidence="1">
    <location>
        <begin position="293"/>
        <end position="317"/>
    </location>
</feature>
<feature type="non-terminal residue" evidence="2">
    <location>
        <position position="317"/>
    </location>
</feature>
<gene>
    <name evidence="2" type="primary">Gpr179</name>
    <name evidence="2" type="ORF">EURGUL_R15390</name>
</gene>
<dbReference type="AlphaFoldDB" id="A0A7L4CZV4"/>
<evidence type="ECO:0000313" key="3">
    <source>
        <dbReference type="Proteomes" id="UP000541249"/>
    </source>
</evidence>